<dbReference type="InterPro" id="IPR025464">
    <property type="entry name" value="DUF4315"/>
</dbReference>
<dbReference type="Proteomes" id="UP000430508">
    <property type="component" value="Chromosome"/>
</dbReference>
<dbReference type="AlphaFoldDB" id="A0A857DIA6"/>
<dbReference type="EMBL" id="CP046996">
    <property type="protein sequence ID" value="QHA01024.1"/>
    <property type="molecule type" value="Genomic_DNA"/>
</dbReference>
<dbReference type="RefSeq" id="WP_158208379.1">
    <property type="nucleotide sequence ID" value="NZ_CP046996.1"/>
</dbReference>
<evidence type="ECO:0000313" key="3">
    <source>
        <dbReference type="Proteomes" id="UP000430508"/>
    </source>
</evidence>
<dbReference type="Pfam" id="PF14193">
    <property type="entry name" value="DUF4315"/>
    <property type="match status" value="1"/>
</dbReference>
<protein>
    <submittedName>
        <fullName evidence="2">DUF4315 family protein</fullName>
    </submittedName>
</protein>
<reference evidence="2 3" key="1">
    <citation type="submission" date="2019-12" db="EMBL/GenBank/DDBJ databases">
        <title>Sequence classification of anaerobic respiratory reductive dehalogenases: First we see many, then we see few.</title>
        <authorList>
            <person name="Molenda O."/>
            <person name="Puentes Jacome L.A."/>
            <person name="Cao X."/>
            <person name="Nesbo C.L."/>
            <person name="Tang S."/>
            <person name="Morson N."/>
            <person name="Patron J."/>
            <person name="Lomheim L."/>
            <person name="Wishart D.S."/>
            <person name="Edwards E.A."/>
        </authorList>
    </citation>
    <scope>NUCLEOTIDE SEQUENCE [LARGE SCALE GENOMIC DNA]</scope>
    <source>
        <strain evidence="2 3">12DCA</strain>
    </source>
</reference>
<sequence length="84" mass="9961">MNNKLNKLQMEIDKIKQKITEQQAKLRELEQQKTEIENTEIVELVRSMKMNTGELSIFLKAYREKNDAPILMPTTQEDNDHEEN</sequence>
<keyword evidence="1" id="KW-0175">Coiled coil</keyword>
<proteinExistence type="predicted"/>
<organism evidence="2 3">
    <name type="scientific">Dehalobacter restrictus</name>
    <dbReference type="NCBI Taxonomy" id="55583"/>
    <lineage>
        <taxon>Bacteria</taxon>
        <taxon>Bacillati</taxon>
        <taxon>Bacillota</taxon>
        <taxon>Clostridia</taxon>
        <taxon>Eubacteriales</taxon>
        <taxon>Desulfitobacteriaceae</taxon>
        <taxon>Dehalobacter</taxon>
    </lineage>
</organism>
<evidence type="ECO:0000313" key="2">
    <source>
        <dbReference type="EMBL" id="QHA01024.1"/>
    </source>
</evidence>
<feature type="coiled-coil region" evidence="1">
    <location>
        <begin position="5"/>
        <end position="39"/>
    </location>
</feature>
<accession>A0A857DIA6</accession>
<gene>
    <name evidence="2" type="ORF">GQ588_10470</name>
</gene>
<name>A0A857DIA6_9FIRM</name>
<evidence type="ECO:0000256" key="1">
    <source>
        <dbReference type="SAM" id="Coils"/>
    </source>
</evidence>